<feature type="compositionally biased region" description="Pro residues" evidence="6">
    <location>
        <begin position="314"/>
        <end position="324"/>
    </location>
</feature>
<evidence type="ECO:0000256" key="2">
    <source>
        <dbReference type="ARBA" id="ARBA00022969"/>
    </source>
</evidence>
<feature type="domain" description="Velvet" evidence="7">
    <location>
        <begin position="66"/>
        <end position="243"/>
    </location>
</feature>
<sequence>MDPTGFLRQPPHARRASGTGFQQARGCTREDVQEDEESGVSQSPFFTCQSVEEVLQRHKSLAPSTSRRPRFKLLVRQQPKCGLAVGNEEAGLKNARANPIDPPPICEVVPELMENVRLISLPELSLQARLVSSESGFVEVTSRNGVVQPLVGDMDQCAFIAPKIQSEQERCLFVFSELGVRQAGTYRIRLDLVERVGYTFSMLTSVYTDPFEIHATRSTFPGLAPSTELTQAIFRRGLKIRLVKEAKQCKKGTKKRKNDDGRTWRVPQDGDNLFTQGPYTSPLVQQQSPNSFEAEGAKSYAQLGHGRDTVHQTGPPPLQLPPSGPAYTAPPASIFHYSAQSRPSQAPAPPIFASTRSTTSLSSSLLPPPPPLTHNIETDRFGRRGSNSSTFARRLLPQMPPEAYGPGFESNPMFQTPTLPVDRAFRSFLLASRPRPDVYPHPHCTQAFDATNQTSASPSEQHQSKSPKVESGRWSDHREADAGAQTSSMPDTPPCLWALPAAKRIFAPHKPHNPVYDNDNSNKRMSVSSLTGGQPPSPSTMEKRDRPTLPPLASLASSAAQKVSTTSSGLLQWDRGVDRESG</sequence>
<dbReference type="InterPro" id="IPR021740">
    <property type="entry name" value="Velvet"/>
</dbReference>
<evidence type="ECO:0000256" key="4">
    <source>
        <dbReference type="ARBA" id="ARBA00023163"/>
    </source>
</evidence>
<dbReference type="RefSeq" id="XP_025378597.1">
    <property type="nucleotide sequence ID" value="XM_025524782.1"/>
</dbReference>
<dbReference type="Gene3D" id="2.60.40.3960">
    <property type="entry name" value="Velvet domain"/>
    <property type="match status" value="1"/>
</dbReference>
<keyword evidence="3" id="KW-0805">Transcription regulation</keyword>
<feature type="region of interest" description="Disordered" evidence="6">
    <location>
        <begin position="452"/>
        <end position="495"/>
    </location>
</feature>
<feature type="compositionally biased region" description="Polar residues" evidence="6">
    <location>
        <begin position="273"/>
        <end position="291"/>
    </location>
</feature>
<feature type="compositionally biased region" description="Low complexity" evidence="6">
    <location>
        <begin position="354"/>
        <end position="365"/>
    </location>
</feature>
<dbReference type="OrthoDB" id="3056235at2759"/>
<evidence type="ECO:0000256" key="1">
    <source>
        <dbReference type="ARBA" id="ARBA00004123"/>
    </source>
</evidence>
<feature type="compositionally biased region" description="Polar residues" evidence="6">
    <location>
        <begin position="452"/>
        <end position="466"/>
    </location>
</feature>
<dbReference type="EMBL" id="KZ819635">
    <property type="protein sequence ID" value="PWN91399.1"/>
    <property type="molecule type" value="Genomic_DNA"/>
</dbReference>
<evidence type="ECO:0000313" key="8">
    <source>
        <dbReference type="EMBL" id="PWN91399.1"/>
    </source>
</evidence>
<evidence type="ECO:0000256" key="6">
    <source>
        <dbReference type="SAM" id="MobiDB-lite"/>
    </source>
</evidence>
<dbReference type="InterPro" id="IPR037525">
    <property type="entry name" value="Velvet_dom"/>
</dbReference>
<dbReference type="GO" id="GO:0030435">
    <property type="term" value="P:sporulation resulting in formation of a cellular spore"/>
    <property type="evidence" value="ECO:0007669"/>
    <property type="project" value="UniProtKB-KW"/>
</dbReference>
<dbReference type="PROSITE" id="PS51821">
    <property type="entry name" value="VELVET"/>
    <property type="match status" value="1"/>
</dbReference>
<dbReference type="Pfam" id="PF11754">
    <property type="entry name" value="Velvet"/>
    <property type="match status" value="1"/>
</dbReference>
<dbReference type="InterPro" id="IPR038491">
    <property type="entry name" value="Velvet_dom_sf"/>
</dbReference>
<feature type="compositionally biased region" description="Low complexity" evidence="6">
    <location>
        <begin position="551"/>
        <end position="560"/>
    </location>
</feature>
<comment type="subcellular location">
    <subcellularLocation>
        <location evidence="1">Nucleus</location>
    </subcellularLocation>
</comment>
<feature type="compositionally biased region" description="Polar residues" evidence="6">
    <location>
        <begin position="523"/>
        <end position="534"/>
    </location>
</feature>
<feature type="region of interest" description="Disordered" evidence="6">
    <location>
        <begin position="249"/>
        <end position="294"/>
    </location>
</feature>
<feature type="region of interest" description="Disordered" evidence="6">
    <location>
        <begin position="1"/>
        <end position="43"/>
    </location>
</feature>
<evidence type="ECO:0000313" key="9">
    <source>
        <dbReference type="Proteomes" id="UP000245768"/>
    </source>
</evidence>
<keyword evidence="5" id="KW-0539">Nucleus</keyword>
<feature type="compositionally biased region" description="Polar residues" evidence="6">
    <location>
        <begin position="561"/>
        <end position="570"/>
    </location>
</feature>
<dbReference type="InParanoid" id="A0A316YQ32"/>
<dbReference type="PANTHER" id="PTHR33572:SF18">
    <property type="entry name" value="SPORE DEVELOPMENT REGULATOR VOSA"/>
    <property type="match status" value="1"/>
</dbReference>
<evidence type="ECO:0000259" key="7">
    <source>
        <dbReference type="PROSITE" id="PS51821"/>
    </source>
</evidence>
<accession>A0A316YQ32</accession>
<feature type="compositionally biased region" description="Basic and acidic residues" evidence="6">
    <location>
        <begin position="467"/>
        <end position="481"/>
    </location>
</feature>
<feature type="region of interest" description="Disordered" evidence="6">
    <location>
        <begin position="510"/>
        <end position="582"/>
    </location>
</feature>
<reference evidence="8 9" key="1">
    <citation type="journal article" date="2018" name="Mol. Biol. Evol.">
        <title>Broad Genomic Sampling Reveals a Smut Pathogenic Ancestry of the Fungal Clade Ustilaginomycotina.</title>
        <authorList>
            <person name="Kijpornyongpan T."/>
            <person name="Mondo S.J."/>
            <person name="Barry K."/>
            <person name="Sandor L."/>
            <person name="Lee J."/>
            <person name="Lipzen A."/>
            <person name="Pangilinan J."/>
            <person name="LaButti K."/>
            <person name="Hainaut M."/>
            <person name="Henrissat B."/>
            <person name="Grigoriev I.V."/>
            <person name="Spatafora J.W."/>
            <person name="Aime M.C."/>
        </authorList>
    </citation>
    <scope>NUCLEOTIDE SEQUENCE [LARGE SCALE GENOMIC DNA]</scope>
    <source>
        <strain evidence="8 9">MCA 4198</strain>
    </source>
</reference>
<keyword evidence="4" id="KW-0804">Transcription</keyword>
<protein>
    <recommendedName>
        <fullName evidence="7">Velvet domain-containing protein</fullName>
    </recommendedName>
</protein>
<evidence type="ECO:0000256" key="5">
    <source>
        <dbReference type="ARBA" id="ARBA00023242"/>
    </source>
</evidence>
<keyword evidence="9" id="KW-1185">Reference proteome</keyword>
<keyword evidence="2" id="KW-0749">Sporulation</keyword>
<dbReference type="GeneID" id="37046698"/>
<proteinExistence type="predicted"/>
<dbReference type="Proteomes" id="UP000245768">
    <property type="component" value="Unassembled WGS sequence"/>
</dbReference>
<evidence type="ECO:0000256" key="3">
    <source>
        <dbReference type="ARBA" id="ARBA00023015"/>
    </source>
</evidence>
<dbReference type="AlphaFoldDB" id="A0A316YQ32"/>
<organism evidence="8 9">
    <name type="scientific">Acaromyces ingoldii</name>
    <dbReference type="NCBI Taxonomy" id="215250"/>
    <lineage>
        <taxon>Eukaryota</taxon>
        <taxon>Fungi</taxon>
        <taxon>Dikarya</taxon>
        <taxon>Basidiomycota</taxon>
        <taxon>Ustilaginomycotina</taxon>
        <taxon>Exobasidiomycetes</taxon>
        <taxon>Exobasidiales</taxon>
        <taxon>Cryptobasidiaceae</taxon>
        <taxon>Acaromyces</taxon>
    </lineage>
</organism>
<feature type="region of interest" description="Disordered" evidence="6">
    <location>
        <begin position="306"/>
        <end position="387"/>
    </location>
</feature>
<gene>
    <name evidence="8" type="ORF">FA10DRAFT_300012</name>
</gene>
<dbReference type="GO" id="GO:0005634">
    <property type="term" value="C:nucleus"/>
    <property type="evidence" value="ECO:0007669"/>
    <property type="project" value="UniProtKB-SubCell"/>
</dbReference>
<dbReference type="PANTHER" id="PTHR33572">
    <property type="entry name" value="SPORE DEVELOPMENT REGULATOR VOSA"/>
    <property type="match status" value="1"/>
</dbReference>
<name>A0A316YQ32_9BASI</name>